<proteinExistence type="predicted"/>
<gene>
    <name evidence="2" type="ORF">LITE_LOCUS24345</name>
</gene>
<protein>
    <submittedName>
        <fullName evidence="2">Uncharacterized protein</fullName>
    </submittedName>
</protein>
<feature type="compositionally biased region" description="Acidic residues" evidence="1">
    <location>
        <begin position="51"/>
        <end position="67"/>
    </location>
</feature>
<dbReference type="AlphaFoldDB" id="A0AAV0LK81"/>
<organism evidence="2 3">
    <name type="scientific">Linum tenue</name>
    <dbReference type="NCBI Taxonomy" id="586396"/>
    <lineage>
        <taxon>Eukaryota</taxon>
        <taxon>Viridiplantae</taxon>
        <taxon>Streptophyta</taxon>
        <taxon>Embryophyta</taxon>
        <taxon>Tracheophyta</taxon>
        <taxon>Spermatophyta</taxon>
        <taxon>Magnoliopsida</taxon>
        <taxon>eudicotyledons</taxon>
        <taxon>Gunneridae</taxon>
        <taxon>Pentapetalae</taxon>
        <taxon>rosids</taxon>
        <taxon>fabids</taxon>
        <taxon>Malpighiales</taxon>
        <taxon>Linaceae</taxon>
        <taxon>Linum</taxon>
    </lineage>
</organism>
<feature type="compositionally biased region" description="Basic and acidic residues" evidence="1">
    <location>
        <begin position="68"/>
        <end position="82"/>
    </location>
</feature>
<evidence type="ECO:0000313" key="2">
    <source>
        <dbReference type="EMBL" id="CAI0434647.1"/>
    </source>
</evidence>
<keyword evidence="3" id="KW-1185">Reference proteome</keyword>
<reference evidence="2" key="1">
    <citation type="submission" date="2022-08" db="EMBL/GenBank/DDBJ databases">
        <authorList>
            <person name="Gutierrez-Valencia J."/>
        </authorList>
    </citation>
    <scope>NUCLEOTIDE SEQUENCE</scope>
</reference>
<accession>A0AAV0LK81</accession>
<feature type="compositionally biased region" description="Basic and acidic residues" evidence="1">
    <location>
        <begin position="19"/>
        <end position="43"/>
    </location>
</feature>
<name>A0AAV0LK81_9ROSI</name>
<comment type="caution">
    <text evidence="2">The sequence shown here is derived from an EMBL/GenBank/DDBJ whole genome shotgun (WGS) entry which is preliminary data.</text>
</comment>
<feature type="region of interest" description="Disordered" evidence="1">
    <location>
        <begin position="1"/>
        <end position="82"/>
    </location>
</feature>
<dbReference type="EMBL" id="CAMGYJ010000006">
    <property type="protein sequence ID" value="CAI0434647.1"/>
    <property type="molecule type" value="Genomic_DNA"/>
</dbReference>
<sequence>MPARGKPVMAAMGRSAMDASDRSDDLGRRKEKDVNIDGGDERAPVFSLSLEDSEEEGAEEEEEEEEEKEKRQEEEQVEEKEGRGTYASLLISYFSILFGSNSCVLAA</sequence>
<evidence type="ECO:0000256" key="1">
    <source>
        <dbReference type="SAM" id="MobiDB-lite"/>
    </source>
</evidence>
<dbReference type="Proteomes" id="UP001154282">
    <property type="component" value="Unassembled WGS sequence"/>
</dbReference>
<evidence type="ECO:0000313" key="3">
    <source>
        <dbReference type="Proteomes" id="UP001154282"/>
    </source>
</evidence>